<feature type="region of interest" description="Disordered" evidence="2">
    <location>
        <begin position="174"/>
        <end position="205"/>
    </location>
</feature>
<keyword evidence="4" id="KW-1185">Reference proteome</keyword>
<feature type="coiled-coil region" evidence="1">
    <location>
        <begin position="46"/>
        <end position="114"/>
    </location>
</feature>
<dbReference type="OrthoDB" id="10469530at2759"/>
<dbReference type="EMBL" id="KN831944">
    <property type="protein sequence ID" value="KIO14876.1"/>
    <property type="molecule type" value="Genomic_DNA"/>
</dbReference>
<organism evidence="3 4">
    <name type="scientific">Pisolithus tinctorius Marx 270</name>
    <dbReference type="NCBI Taxonomy" id="870435"/>
    <lineage>
        <taxon>Eukaryota</taxon>
        <taxon>Fungi</taxon>
        <taxon>Dikarya</taxon>
        <taxon>Basidiomycota</taxon>
        <taxon>Agaricomycotina</taxon>
        <taxon>Agaricomycetes</taxon>
        <taxon>Agaricomycetidae</taxon>
        <taxon>Boletales</taxon>
        <taxon>Sclerodermatineae</taxon>
        <taxon>Pisolithaceae</taxon>
        <taxon>Pisolithus</taxon>
    </lineage>
</organism>
<feature type="compositionally biased region" description="Polar residues" evidence="2">
    <location>
        <begin position="1"/>
        <end position="18"/>
    </location>
</feature>
<dbReference type="AlphaFoldDB" id="A0A0C3PYU0"/>
<dbReference type="Proteomes" id="UP000054217">
    <property type="component" value="Unassembled WGS sequence"/>
</dbReference>
<accession>A0A0C3PYU0</accession>
<name>A0A0C3PYU0_PISTI</name>
<dbReference type="HOGENOM" id="CLU_076669_1_0_1"/>
<feature type="region of interest" description="Disordered" evidence="2">
    <location>
        <begin position="1"/>
        <end position="20"/>
    </location>
</feature>
<evidence type="ECO:0000256" key="1">
    <source>
        <dbReference type="SAM" id="Coils"/>
    </source>
</evidence>
<proteinExistence type="predicted"/>
<sequence length="205" mass="23371">MSTHQASPHIPTNSSGFQKATMPELQITSDNEEANIWAKMAKHKGCKALREEAAWLEAERLEREEQVEAKKQEWEWLEAKRQEQECLEAKRKEQEQLEAECQEWETQVQQKTGELKGKEWEKAVGVASTRSCQQCKKGQVSCTFGCTQQSKCKKRTCDWCTKMKVRCELPKGVEPKAEEAGAKAGKKRVLEDVTSPRAGEKKKVT</sequence>
<dbReference type="InParanoid" id="A0A0C3PYU0"/>
<reference evidence="4" key="2">
    <citation type="submission" date="2015-01" db="EMBL/GenBank/DDBJ databases">
        <title>Evolutionary Origins and Diversification of the Mycorrhizal Mutualists.</title>
        <authorList>
            <consortium name="DOE Joint Genome Institute"/>
            <consortium name="Mycorrhizal Genomics Consortium"/>
            <person name="Kohler A."/>
            <person name="Kuo A."/>
            <person name="Nagy L.G."/>
            <person name="Floudas D."/>
            <person name="Copeland A."/>
            <person name="Barry K.W."/>
            <person name="Cichocki N."/>
            <person name="Veneault-Fourrey C."/>
            <person name="LaButti K."/>
            <person name="Lindquist E.A."/>
            <person name="Lipzen A."/>
            <person name="Lundell T."/>
            <person name="Morin E."/>
            <person name="Murat C."/>
            <person name="Riley R."/>
            <person name="Ohm R."/>
            <person name="Sun H."/>
            <person name="Tunlid A."/>
            <person name="Henrissat B."/>
            <person name="Grigoriev I.V."/>
            <person name="Hibbett D.S."/>
            <person name="Martin F."/>
        </authorList>
    </citation>
    <scope>NUCLEOTIDE SEQUENCE [LARGE SCALE GENOMIC DNA]</scope>
    <source>
        <strain evidence="4">Marx 270</strain>
    </source>
</reference>
<evidence type="ECO:0000313" key="3">
    <source>
        <dbReference type="EMBL" id="KIO14876.1"/>
    </source>
</evidence>
<gene>
    <name evidence="3" type="ORF">M404DRAFT_17732</name>
</gene>
<keyword evidence="1" id="KW-0175">Coiled coil</keyword>
<reference evidence="3 4" key="1">
    <citation type="submission" date="2014-04" db="EMBL/GenBank/DDBJ databases">
        <authorList>
            <consortium name="DOE Joint Genome Institute"/>
            <person name="Kuo A."/>
            <person name="Kohler A."/>
            <person name="Costa M.D."/>
            <person name="Nagy L.G."/>
            <person name="Floudas D."/>
            <person name="Copeland A."/>
            <person name="Barry K.W."/>
            <person name="Cichocki N."/>
            <person name="Veneault-Fourrey C."/>
            <person name="LaButti K."/>
            <person name="Lindquist E.A."/>
            <person name="Lipzen A."/>
            <person name="Lundell T."/>
            <person name="Morin E."/>
            <person name="Murat C."/>
            <person name="Sun H."/>
            <person name="Tunlid A."/>
            <person name="Henrissat B."/>
            <person name="Grigoriev I.V."/>
            <person name="Hibbett D.S."/>
            <person name="Martin F."/>
            <person name="Nordberg H.P."/>
            <person name="Cantor M.N."/>
            <person name="Hua S.X."/>
        </authorList>
    </citation>
    <scope>NUCLEOTIDE SEQUENCE [LARGE SCALE GENOMIC DNA]</scope>
    <source>
        <strain evidence="3 4">Marx 270</strain>
    </source>
</reference>
<evidence type="ECO:0000313" key="4">
    <source>
        <dbReference type="Proteomes" id="UP000054217"/>
    </source>
</evidence>
<protein>
    <submittedName>
        <fullName evidence="3">Uncharacterized protein</fullName>
    </submittedName>
</protein>
<evidence type="ECO:0000256" key="2">
    <source>
        <dbReference type="SAM" id="MobiDB-lite"/>
    </source>
</evidence>